<proteinExistence type="predicted"/>
<reference evidence="2" key="1">
    <citation type="journal article" date="2014" name="PLoS ONE">
        <title>Transcriptome-Based Identification of ABC Transporters in the Western Tarnished Plant Bug Lygus hesperus.</title>
        <authorList>
            <person name="Hull J.J."/>
            <person name="Chaney K."/>
            <person name="Geib S.M."/>
            <person name="Fabrick J.A."/>
            <person name="Brent C.S."/>
            <person name="Walsh D."/>
            <person name="Lavine L.C."/>
        </authorList>
    </citation>
    <scope>NUCLEOTIDE SEQUENCE</scope>
</reference>
<accession>A0A0A9ZA86</accession>
<name>A0A0A9ZA86_LYGHE</name>
<dbReference type="EMBL" id="GBHO01002250">
    <property type="protein sequence ID" value="JAG41354.1"/>
    <property type="molecule type" value="Transcribed_RNA"/>
</dbReference>
<evidence type="ECO:0000313" key="2">
    <source>
        <dbReference type="EMBL" id="JAG41354.1"/>
    </source>
</evidence>
<reference evidence="2" key="2">
    <citation type="submission" date="2014-07" db="EMBL/GenBank/DDBJ databases">
        <authorList>
            <person name="Hull J."/>
        </authorList>
    </citation>
    <scope>NUCLEOTIDE SEQUENCE</scope>
</reference>
<dbReference type="AlphaFoldDB" id="A0A0A9ZA86"/>
<protein>
    <submittedName>
        <fullName evidence="2">Uncharacterized protein</fullName>
    </submittedName>
</protein>
<feature type="compositionally biased region" description="Polar residues" evidence="1">
    <location>
        <begin position="79"/>
        <end position="94"/>
    </location>
</feature>
<feature type="region of interest" description="Disordered" evidence="1">
    <location>
        <begin position="30"/>
        <end position="108"/>
    </location>
</feature>
<organism evidence="2">
    <name type="scientific">Lygus hesperus</name>
    <name type="common">Western plant bug</name>
    <dbReference type="NCBI Taxonomy" id="30085"/>
    <lineage>
        <taxon>Eukaryota</taxon>
        <taxon>Metazoa</taxon>
        <taxon>Ecdysozoa</taxon>
        <taxon>Arthropoda</taxon>
        <taxon>Hexapoda</taxon>
        <taxon>Insecta</taxon>
        <taxon>Pterygota</taxon>
        <taxon>Neoptera</taxon>
        <taxon>Paraneoptera</taxon>
        <taxon>Hemiptera</taxon>
        <taxon>Heteroptera</taxon>
        <taxon>Panheteroptera</taxon>
        <taxon>Cimicomorpha</taxon>
        <taxon>Miridae</taxon>
        <taxon>Mirini</taxon>
        <taxon>Lygus</taxon>
    </lineage>
</organism>
<feature type="non-terminal residue" evidence="2">
    <location>
        <position position="1"/>
    </location>
</feature>
<gene>
    <name evidence="2" type="ORF">CM83_105182</name>
</gene>
<feature type="compositionally biased region" description="Basic and acidic residues" evidence="1">
    <location>
        <begin position="67"/>
        <end position="78"/>
    </location>
</feature>
<sequence>VNKTTNQKQYMIKVEFPNYYTVDDRSKISQTVMGQRSREKSSESTQVSMKPLPYDHSQSVVENPAVYEHEKLNKDWNESSKTTEGAPTTDQPGQQEKMFPVYNSKPSQ</sequence>
<evidence type="ECO:0000256" key="1">
    <source>
        <dbReference type="SAM" id="MobiDB-lite"/>
    </source>
</evidence>
<feature type="non-terminal residue" evidence="2">
    <location>
        <position position="108"/>
    </location>
</feature>